<dbReference type="PANTHER" id="PTHR13800">
    <property type="entry name" value="TRANSIENT RECEPTOR POTENTIAL CATION CHANNEL, SUBFAMILY M, MEMBER 6"/>
    <property type="match status" value="1"/>
</dbReference>
<feature type="domain" description="TRPM SLOG" evidence="12">
    <location>
        <begin position="91"/>
        <end position="327"/>
    </location>
</feature>
<evidence type="ECO:0000256" key="8">
    <source>
        <dbReference type="SAM" id="Coils"/>
    </source>
</evidence>
<keyword evidence="5" id="KW-0406">Ion transport</keyword>
<feature type="coiled-coil region" evidence="8">
    <location>
        <begin position="1288"/>
        <end position="1322"/>
    </location>
</feature>
<keyword evidence="4 10" id="KW-1133">Transmembrane helix</keyword>
<evidence type="ECO:0000256" key="2">
    <source>
        <dbReference type="ARBA" id="ARBA00022448"/>
    </source>
</evidence>
<feature type="transmembrane region" description="Helical" evidence="10">
    <location>
        <begin position="1056"/>
        <end position="1073"/>
    </location>
</feature>
<dbReference type="EMBL" id="CAJNXB010001720">
    <property type="protein sequence ID" value="CAF3190132.1"/>
    <property type="molecule type" value="Genomic_DNA"/>
</dbReference>
<feature type="region of interest" description="Disordered" evidence="9">
    <location>
        <begin position="394"/>
        <end position="422"/>
    </location>
</feature>
<dbReference type="InterPro" id="IPR050927">
    <property type="entry name" value="TRPM"/>
</dbReference>
<keyword evidence="7" id="KW-0407">Ion channel</keyword>
<dbReference type="Pfam" id="PF00520">
    <property type="entry name" value="Ion_trans"/>
    <property type="match status" value="1"/>
</dbReference>
<organism evidence="14 15">
    <name type="scientific">Rotaria socialis</name>
    <dbReference type="NCBI Taxonomy" id="392032"/>
    <lineage>
        <taxon>Eukaryota</taxon>
        <taxon>Metazoa</taxon>
        <taxon>Spiralia</taxon>
        <taxon>Gnathifera</taxon>
        <taxon>Rotifera</taxon>
        <taxon>Eurotatoria</taxon>
        <taxon>Bdelloidea</taxon>
        <taxon>Philodinida</taxon>
        <taxon>Philodinidae</taxon>
        <taxon>Rotaria</taxon>
    </lineage>
</organism>
<evidence type="ECO:0000259" key="13">
    <source>
        <dbReference type="Pfam" id="PF25508"/>
    </source>
</evidence>
<reference evidence="14" key="1">
    <citation type="submission" date="2021-02" db="EMBL/GenBank/DDBJ databases">
        <authorList>
            <person name="Nowell W R."/>
        </authorList>
    </citation>
    <scope>NUCLEOTIDE SEQUENCE</scope>
</reference>
<comment type="caution">
    <text evidence="14">The sequence shown here is derived from an EMBL/GenBank/DDBJ whole genome shotgun (WGS) entry which is preliminary data.</text>
</comment>
<dbReference type="Proteomes" id="UP000663825">
    <property type="component" value="Unassembled WGS sequence"/>
</dbReference>
<feature type="transmembrane region" description="Helical" evidence="10">
    <location>
        <begin position="835"/>
        <end position="854"/>
    </location>
</feature>
<feature type="transmembrane region" description="Helical" evidence="10">
    <location>
        <begin position="944"/>
        <end position="967"/>
    </location>
</feature>
<evidence type="ECO:0000256" key="1">
    <source>
        <dbReference type="ARBA" id="ARBA00004141"/>
    </source>
</evidence>
<dbReference type="Pfam" id="PF18139">
    <property type="entry name" value="LSDAT_euk"/>
    <property type="match status" value="1"/>
</dbReference>
<keyword evidence="6 10" id="KW-0472">Membrane</keyword>
<feature type="domain" description="Ion transport" evidence="11">
    <location>
        <begin position="916"/>
        <end position="1170"/>
    </location>
</feature>
<evidence type="ECO:0000313" key="14">
    <source>
        <dbReference type="EMBL" id="CAF3190132.1"/>
    </source>
</evidence>
<evidence type="ECO:0000256" key="5">
    <source>
        <dbReference type="ARBA" id="ARBA00023065"/>
    </source>
</evidence>
<evidence type="ECO:0000259" key="12">
    <source>
        <dbReference type="Pfam" id="PF18139"/>
    </source>
</evidence>
<feature type="transmembrane region" description="Helical" evidence="10">
    <location>
        <begin position="1133"/>
        <end position="1155"/>
    </location>
</feature>
<feature type="domain" description="TRPM-like" evidence="13">
    <location>
        <begin position="595"/>
        <end position="808"/>
    </location>
</feature>
<evidence type="ECO:0000256" key="10">
    <source>
        <dbReference type="SAM" id="Phobius"/>
    </source>
</evidence>
<evidence type="ECO:0000259" key="11">
    <source>
        <dbReference type="Pfam" id="PF00520"/>
    </source>
</evidence>
<sequence>MTRRLEIGLNPITRDPTPEDIFNELNIRYRVCFKPVKKSCDAEECICVCNRRVEDHTDRVTESGTKNWDMLRNTYEKLNPVHGQLLDGGFFTRLALDTSEGKVEKILLDVWKIPKPRLIMSIIGGAKYFTLSDRLETNFINGIINVALKSGAWLITNGYNVGIVQLVGQAIHKVKLTNPKRQITAIGVCKWGSVKDVEKLTEPPHTRKQRANDRHCYNDGDEKLKKRESGERDLEMNHSHYLMLDDGRLRYYDIGDYRTRLCAHLGKLEHDYDFPVPVITIVVEGGRDTITNMYNDLRANIPVVIIDGSGRVADFFKHWLLYTKEFDDASKDADITYEINEIDKVKRVSSATSNQEGLPGSRTSYTNVRLRLDKSRNVLREMFQKYEAQLQADLNPIINHDEDSNKKKRKPPTPTDSKDEPSIIIDKTLSQVMYCLQPAVRSGISVFNLNSENNFSETIFRSICKSRKKYFEKKETDQNEAIESNLRKLKPLPSSQDRKRQSNARHNINRKDQIAQRTQLLQLAMDWNCIDVAKELILENSLDNILNKEYTFIYALTKNLPTFVYEFLKLGIDPSKIFFPNDEFFKGTSRYKKFIEDLYTDAAVNSDTTHLRWFVESDSDIFEKHIQRTDDLNAVISVLIGDYMSKLYFDSDRKEMTYRSLWGLNKEDAEQNTITVQVGADDEDPIDKENRQKIEDYTMRDLFLWSILMYHMDLAKVLLSYLKYRICAALIATKILKEYHRKATHGELKDSYMKNADYFQQYAIDCVTQCEKNDPEQACQIILQRIELYGNVTCLQVAADAHDKLFIAIPCCVQAMNNIWFDKIYPEQSRKRNNISMGLGFISLGLLAPCLVNYRNAGGESKDESLTRRLQPYGINYSDAYTLEYPRYTKIVPLNRYMHRVKNFHQALRMKYFYHCLSYIVFLFIFSYMILFNFQLPTDKIPSIHWTEIVTIILVSSMLIEEIHYFVSLDNLSFPGKCFNYFRNLFKIMTIVGFILFYVGLVLRFTHATTDEEFFAARIVMAIDLEIWWLRSLSFILVVRFLGPHIVAIGKMLKDLAFFMCIIAIVMTGYGVASRAMVYYPNANRFNETGISIAFNGRDIFRQIAYPVYYLMYGEFGTELDDLDNNRDEAWSISTHVLLAVHMLFVNILLTNLLIAMFSKRFDQVYEDTQNIWHTQQYIFTREYYTRAPFFPPISLIYDMYYLCRLTFFNIRRVCFKKSADPRAKTFKMIPIDKSCVKDWYQFEAASTYEYAHQEVKALKAVLMTSSNGSDLHCIEKREDNNDSMNDSNNSNSNIRQIQDDLAKLNQSFEDIKGQLKTLIEKS</sequence>
<feature type="region of interest" description="Disordered" evidence="9">
    <location>
        <begin position="489"/>
        <end position="509"/>
    </location>
</feature>
<dbReference type="GO" id="GO:0005886">
    <property type="term" value="C:plasma membrane"/>
    <property type="evidence" value="ECO:0007669"/>
    <property type="project" value="TreeGrafter"/>
</dbReference>
<evidence type="ECO:0000256" key="4">
    <source>
        <dbReference type="ARBA" id="ARBA00022989"/>
    </source>
</evidence>
<keyword evidence="8" id="KW-0175">Coiled coil</keyword>
<comment type="subcellular location">
    <subcellularLocation>
        <location evidence="1">Membrane</location>
        <topology evidence="1">Multi-pass membrane protein</topology>
    </subcellularLocation>
</comment>
<proteinExistence type="predicted"/>
<dbReference type="InterPro" id="IPR057366">
    <property type="entry name" value="TRPM-like"/>
</dbReference>
<evidence type="ECO:0000256" key="6">
    <source>
        <dbReference type="ARBA" id="ARBA00023136"/>
    </source>
</evidence>
<feature type="region of interest" description="Disordered" evidence="9">
    <location>
        <begin position="202"/>
        <end position="230"/>
    </location>
</feature>
<feature type="transmembrane region" description="Helical" evidence="10">
    <location>
        <begin position="912"/>
        <end position="932"/>
    </location>
</feature>
<evidence type="ECO:0000313" key="15">
    <source>
        <dbReference type="Proteomes" id="UP000663825"/>
    </source>
</evidence>
<evidence type="ECO:0000256" key="7">
    <source>
        <dbReference type="ARBA" id="ARBA00023303"/>
    </source>
</evidence>
<keyword evidence="3 10" id="KW-0812">Transmembrane</keyword>
<accession>A0A817QAH3</accession>
<dbReference type="InterPro" id="IPR005821">
    <property type="entry name" value="Ion_trans_dom"/>
</dbReference>
<evidence type="ECO:0000256" key="3">
    <source>
        <dbReference type="ARBA" id="ARBA00022692"/>
    </source>
</evidence>
<dbReference type="PANTHER" id="PTHR13800:SF12">
    <property type="entry name" value="TRANSIENT RECEPTOR POTENTIAL CATION CHANNEL SUBFAMILY M MEMBER-LIKE 2"/>
    <property type="match status" value="1"/>
</dbReference>
<feature type="transmembrane region" description="Helical" evidence="10">
    <location>
        <begin position="1027"/>
        <end position="1049"/>
    </location>
</feature>
<evidence type="ECO:0000256" key="9">
    <source>
        <dbReference type="SAM" id="MobiDB-lite"/>
    </source>
</evidence>
<dbReference type="GO" id="GO:0099604">
    <property type="term" value="F:ligand-gated calcium channel activity"/>
    <property type="evidence" value="ECO:0007669"/>
    <property type="project" value="TreeGrafter"/>
</dbReference>
<dbReference type="InterPro" id="IPR041491">
    <property type="entry name" value="TRPM_SLOG"/>
</dbReference>
<gene>
    <name evidence="14" type="ORF">TIS948_LOCUS11901</name>
</gene>
<dbReference type="Pfam" id="PF25508">
    <property type="entry name" value="TRPM2"/>
    <property type="match status" value="1"/>
</dbReference>
<feature type="transmembrane region" description="Helical" evidence="10">
    <location>
        <begin position="988"/>
        <end position="1007"/>
    </location>
</feature>
<protein>
    <submittedName>
        <fullName evidence="14">Uncharacterized protein</fullName>
    </submittedName>
</protein>
<keyword evidence="2" id="KW-0813">Transport</keyword>
<name>A0A817QAH3_9BILA</name>
<dbReference type="OrthoDB" id="9994106at2759"/>